<sequence length="432" mass="49772">MERDIFEETVEEKIFGDFSFDNYPFVKENKYDVVDIRQLTCKFLHKIIGKDKFDPDKFDKIMIKMSKIFEVHIINTIGSNENINNDDDMDRLEDQIIEHLSLDISKLAKLFAAFSTEIINSDEYGMIDLRPYKLSGINTSVLNAGIFSRAGNQVKLFQIIKHLGFLDDTNFFEEYNKRINNNVIDNKTTLHIMINSIASNLTPFGTNHTTFGIKSLDVDMSFAQLLYRNVGGDDTTKQHASHRFDPAILPSLTEMHRNTIKFIPSEDYRLEFKFDKNKKTVTITKLYIHPHWIETLWNIVMLEMRSKCEPIVGTVTCFYTGAIKSKEDFYLAYQLGMIYSGPMNFARFHDIMCKISEVSHYNSTLEGTKTVESLVSTVEALKNNTILQLYIISGGNVWIRIVNISATIILILTLVQTIVSILSYKLTLEQTY</sequence>
<protein>
    <submittedName>
        <fullName evidence="1">28376_t:CDS:1</fullName>
    </submittedName>
</protein>
<name>A0ACA9PHD9_9GLOM</name>
<proteinExistence type="predicted"/>
<accession>A0ACA9PHD9</accession>
<comment type="caution">
    <text evidence="1">The sequence shown here is derived from an EMBL/GenBank/DDBJ whole genome shotgun (WGS) entry which is preliminary data.</text>
</comment>
<reference evidence="1" key="1">
    <citation type="submission" date="2021-06" db="EMBL/GenBank/DDBJ databases">
        <authorList>
            <person name="Kallberg Y."/>
            <person name="Tangrot J."/>
            <person name="Rosling A."/>
        </authorList>
    </citation>
    <scope>NUCLEOTIDE SEQUENCE</scope>
    <source>
        <strain evidence="1">MA461A</strain>
    </source>
</reference>
<organism evidence="1 2">
    <name type="scientific">Racocetra persica</name>
    <dbReference type="NCBI Taxonomy" id="160502"/>
    <lineage>
        <taxon>Eukaryota</taxon>
        <taxon>Fungi</taxon>
        <taxon>Fungi incertae sedis</taxon>
        <taxon>Mucoromycota</taxon>
        <taxon>Glomeromycotina</taxon>
        <taxon>Glomeromycetes</taxon>
        <taxon>Diversisporales</taxon>
        <taxon>Gigasporaceae</taxon>
        <taxon>Racocetra</taxon>
    </lineage>
</organism>
<dbReference type="EMBL" id="CAJVQC010020706">
    <property type="protein sequence ID" value="CAG8709796.1"/>
    <property type="molecule type" value="Genomic_DNA"/>
</dbReference>
<keyword evidence="2" id="KW-1185">Reference proteome</keyword>
<evidence type="ECO:0000313" key="2">
    <source>
        <dbReference type="Proteomes" id="UP000789920"/>
    </source>
</evidence>
<dbReference type="Proteomes" id="UP000789920">
    <property type="component" value="Unassembled WGS sequence"/>
</dbReference>
<evidence type="ECO:0000313" key="1">
    <source>
        <dbReference type="EMBL" id="CAG8709796.1"/>
    </source>
</evidence>
<gene>
    <name evidence="1" type="ORF">RPERSI_LOCUS10457</name>
</gene>